<sequence length="830" mass="89557">MRAPSIKTFVLWTLLIALSPTGPAQSAPPDPNPPFERTEARERCASYEPTKQPFFGETHLHTAYSFDAVELDTRNTPADAYRYAKGGRVGLPPWADTRTAEQAQLPPPPSMRTYVTEHPYCMPGEHCQFMATRTIQFPEGRALDFAAITDHSEQLGESNICTFEATETCASDQDCDPAVTGQECASDNMCRPEGYDSPLCSIARDEISRLRQGAAPGIFAGLENVSQNPARPAFCGPDGALCARQAKLVWDKIRDDAEAAYDRTSSCTFTSFIAYEYTAMAANGRCADADALPCWDQAQDNAVPDVSDAGWSASADCPSGAACINNFTGNSGADNLHRNVIFRNDDVIDSPISNVESPLGCGFGADCTSTPGSPVASPAVMLQSLKDACIENPAKPRCDVLTIPHNPNMSRGSMFILPENTPDGLAEAYLRNQLEPLVELTQIKGQSECRYNAKTGMAWTNPPDELCDFENEGWARLGGAADGYLTDEMQTTESIPPRSYVRNTLASGIAYAAEQGVNPFQLGFVGGLDNHNGTPGQSDAQQYAKSGAHGVQSFATSSEALNERYFLGLETNAGGLTVAWAEENSRDAIFTALKNRETYATSGTRPIVRVFGGFGLPSDICETGDFAARGYADGVPMGGTLTRDGYGGGTVEAPRFAVSALMDPGWSGHPGTPLQRAQIIKGWVDAAGQTHETVYDVAGTTDDKGKVDLRTCRPTGGGLKNLCTLWTDPDFDPARHAFYYVRVLENPSCRWNQYYCNARGVDCSKPMGICRGQVQALHERGCNSDVDCGGGGVCTLPDSYEEFEYTQCCSGIVPQTVQQRAWTSPIWYTP</sequence>
<gene>
    <name evidence="3" type="ORF">SAMN05421783_111133</name>
</gene>
<accession>A0A1H2XVT2</accession>
<dbReference type="STRING" id="1058.SAMN05421783_111133"/>
<keyword evidence="2" id="KW-0732">Signal</keyword>
<dbReference type="Proteomes" id="UP000198816">
    <property type="component" value="Unassembled WGS sequence"/>
</dbReference>
<dbReference type="Pfam" id="PF12228">
    <property type="entry name" value="DUF3604"/>
    <property type="match status" value="3"/>
</dbReference>
<evidence type="ECO:0000313" key="3">
    <source>
        <dbReference type="EMBL" id="SDW97003.1"/>
    </source>
</evidence>
<evidence type="ECO:0000313" key="4">
    <source>
        <dbReference type="Proteomes" id="UP000198816"/>
    </source>
</evidence>
<dbReference type="InterPro" id="IPR022028">
    <property type="entry name" value="DUF3604"/>
</dbReference>
<proteinExistence type="predicted"/>
<dbReference type="RefSeq" id="WP_093032688.1">
    <property type="nucleotide sequence ID" value="NZ_FNNZ01000011.1"/>
</dbReference>
<evidence type="ECO:0008006" key="5">
    <source>
        <dbReference type="Google" id="ProtNLM"/>
    </source>
</evidence>
<feature type="region of interest" description="Disordered" evidence="1">
    <location>
        <begin position="21"/>
        <end position="43"/>
    </location>
</feature>
<reference evidence="4" key="1">
    <citation type="submission" date="2016-10" db="EMBL/GenBank/DDBJ databases">
        <authorList>
            <person name="Varghese N."/>
            <person name="Submissions S."/>
        </authorList>
    </citation>
    <scope>NUCLEOTIDE SEQUENCE [LARGE SCALE GENOMIC DNA]</scope>
    <source>
        <strain evidence="4">DSM 217</strain>
    </source>
</reference>
<evidence type="ECO:0000256" key="2">
    <source>
        <dbReference type="SAM" id="SignalP"/>
    </source>
</evidence>
<feature type="chain" id="PRO_5011707871" description="DUF3604 domain-containing protein" evidence="2">
    <location>
        <begin position="27"/>
        <end position="830"/>
    </location>
</feature>
<dbReference type="OrthoDB" id="543560at2"/>
<keyword evidence="4" id="KW-1185">Reference proteome</keyword>
<evidence type="ECO:0000256" key="1">
    <source>
        <dbReference type="SAM" id="MobiDB-lite"/>
    </source>
</evidence>
<feature type="signal peptide" evidence="2">
    <location>
        <begin position="1"/>
        <end position="26"/>
    </location>
</feature>
<organism evidence="3 4">
    <name type="scientific">Thiocapsa roseopersicina</name>
    <dbReference type="NCBI Taxonomy" id="1058"/>
    <lineage>
        <taxon>Bacteria</taxon>
        <taxon>Pseudomonadati</taxon>
        <taxon>Pseudomonadota</taxon>
        <taxon>Gammaproteobacteria</taxon>
        <taxon>Chromatiales</taxon>
        <taxon>Chromatiaceae</taxon>
        <taxon>Thiocapsa</taxon>
    </lineage>
</organism>
<dbReference type="AlphaFoldDB" id="A0A1H2XVT2"/>
<protein>
    <recommendedName>
        <fullName evidence="5">DUF3604 domain-containing protein</fullName>
    </recommendedName>
</protein>
<name>A0A1H2XVT2_THIRO</name>
<dbReference type="EMBL" id="FNNZ01000011">
    <property type="protein sequence ID" value="SDW97003.1"/>
    <property type="molecule type" value="Genomic_DNA"/>
</dbReference>